<dbReference type="KEGG" id="fpf:DCC35_14510"/>
<dbReference type="EMBL" id="CP028923">
    <property type="protein sequence ID" value="QCK15870.1"/>
    <property type="molecule type" value="Genomic_DNA"/>
</dbReference>
<evidence type="ECO:0000313" key="2">
    <source>
        <dbReference type="EMBL" id="QCK15870.1"/>
    </source>
</evidence>
<protein>
    <submittedName>
        <fullName evidence="2">DUF3098 domain-containing protein</fullName>
    </submittedName>
</protein>
<feature type="transmembrane region" description="Helical" evidence="1">
    <location>
        <begin position="12"/>
        <end position="31"/>
    </location>
</feature>
<dbReference type="AlphaFoldDB" id="A0A4D7JQT2"/>
<keyword evidence="1" id="KW-0472">Membrane</keyword>
<evidence type="ECO:0000256" key="1">
    <source>
        <dbReference type="SAM" id="Phobius"/>
    </source>
</evidence>
<sequence>MKNNNSLPFDKANYILLIAGILIIAAGFYIMTLDTEPYGFGTLGLTVGPLTVLVGFAVEFAAIFYKQKNTSKDQ</sequence>
<dbReference type="Pfam" id="PF11297">
    <property type="entry name" value="DUF3098"/>
    <property type="match status" value="1"/>
</dbReference>
<dbReference type="InterPro" id="IPR021448">
    <property type="entry name" value="DUF3098"/>
</dbReference>
<proteinExistence type="predicted"/>
<organism evidence="2 3">
    <name type="scientific">Mangrovivirga cuniculi</name>
    <dbReference type="NCBI Taxonomy" id="2715131"/>
    <lineage>
        <taxon>Bacteria</taxon>
        <taxon>Pseudomonadati</taxon>
        <taxon>Bacteroidota</taxon>
        <taxon>Cytophagia</taxon>
        <taxon>Cytophagales</taxon>
        <taxon>Mangrovivirgaceae</taxon>
        <taxon>Mangrovivirga</taxon>
    </lineage>
</organism>
<dbReference type="Proteomes" id="UP000298616">
    <property type="component" value="Chromosome"/>
</dbReference>
<feature type="transmembrane region" description="Helical" evidence="1">
    <location>
        <begin position="43"/>
        <end position="65"/>
    </location>
</feature>
<gene>
    <name evidence="2" type="ORF">DCC35_14510</name>
</gene>
<dbReference type="RefSeq" id="WP_137091468.1">
    <property type="nucleotide sequence ID" value="NZ_CP028923.1"/>
</dbReference>
<evidence type="ECO:0000313" key="3">
    <source>
        <dbReference type="Proteomes" id="UP000298616"/>
    </source>
</evidence>
<name>A0A4D7JQT2_9BACT</name>
<reference evidence="2 3" key="1">
    <citation type="submission" date="2018-04" db="EMBL/GenBank/DDBJ databases">
        <title>Complete genome uncultured novel isolate.</title>
        <authorList>
            <person name="Merlino G."/>
        </authorList>
    </citation>
    <scope>NUCLEOTIDE SEQUENCE [LARGE SCALE GENOMIC DNA]</scope>
    <source>
        <strain evidence="3">R1DC9</strain>
    </source>
</reference>
<keyword evidence="3" id="KW-1185">Reference proteome</keyword>
<keyword evidence="1" id="KW-0812">Transmembrane</keyword>
<accession>A0A4D7JQT2</accession>
<keyword evidence="1" id="KW-1133">Transmembrane helix</keyword>